<accession>A0A0F9HKP5</accession>
<comment type="caution">
    <text evidence="2">The sequence shown here is derived from an EMBL/GenBank/DDBJ whole genome shotgun (WGS) entry which is preliminary data.</text>
</comment>
<dbReference type="EMBL" id="LAZR01014836">
    <property type="protein sequence ID" value="KKM15722.1"/>
    <property type="molecule type" value="Genomic_DNA"/>
</dbReference>
<evidence type="ECO:0000256" key="1">
    <source>
        <dbReference type="SAM" id="MobiDB-lite"/>
    </source>
</evidence>
<evidence type="ECO:0000313" key="2">
    <source>
        <dbReference type="EMBL" id="KKM15722.1"/>
    </source>
</evidence>
<dbReference type="AlphaFoldDB" id="A0A0F9HKP5"/>
<gene>
    <name evidence="2" type="ORF">LCGC14_1693180</name>
</gene>
<organism evidence="2">
    <name type="scientific">marine sediment metagenome</name>
    <dbReference type="NCBI Taxonomy" id="412755"/>
    <lineage>
        <taxon>unclassified sequences</taxon>
        <taxon>metagenomes</taxon>
        <taxon>ecological metagenomes</taxon>
    </lineage>
</organism>
<proteinExistence type="predicted"/>
<feature type="region of interest" description="Disordered" evidence="1">
    <location>
        <begin position="1"/>
        <end position="100"/>
    </location>
</feature>
<sequence>MADHVIANTPTAEPAPPRVSTEQRGGDIEPDGDQSPGRTDGPRGKMPKSNGGPPVPEPASVVKGPQGGAHKEPHIPASDTVPPVATRRSADEPTGTNPVK</sequence>
<protein>
    <submittedName>
        <fullName evidence="2">Uncharacterized protein</fullName>
    </submittedName>
</protein>
<reference evidence="2" key="1">
    <citation type="journal article" date="2015" name="Nature">
        <title>Complex archaea that bridge the gap between prokaryotes and eukaryotes.</title>
        <authorList>
            <person name="Spang A."/>
            <person name="Saw J.H."/>
            <person name="Jorgensen S.L."/>
            <person name="Zaremba-Niedzwiedzka K."/>
            <person name="Martijn J."/>
            <person name="Lind A.E."/>
            <person name="van Eijk R."/>
            <person name="Schleper C."/>
            <person name="Guy L."/>
            <person name="Ettema T.J."/>
        </authorList>
    </citation>
    <scope>NUCLEOTIDE SEQUENCE</scope>
</reference>
<name>A0A0F9HKP5_9ZZZZ</name>